<dbReference type="InterPro" id="IPR027799">
    <property type="entry name" value="Rtf2_RING-finger"/>
</dbReference>
<keyword evidence="7" id="KW-1185">Reference proteome</keyword>
<evidence type="ECO:0000313" key="7">
    <source>
        <dbReference type="Proteomes" id="UP000009046"/>
    </source>
</evidence>
<dbReference type="HOGENOM" id="CLU_048955_1_1_1"/>
<dbReference type="KEGG" id="phu:Phum_PHUM177390"/>
<evidence type="ECO:0000313" key="6">
    <source>
        <dbReference type="EnsemblMetazoa" id="PHUM177390-PA"/>
    </source>
</evidence>
<dbReference type="FunCoup" id="E0VGB0">
    <property type="interactions" value="2255"/>
</dbReference>
<feature type="region of interest" description="Disordered" evidence="4">
    <location>
        <begin position="1"/>
        <end position="27"/>
    </location>
</feature>
<dbReference type="RefSeq" id="XP_002425154.1">
    <property type="nucleotide sequence ID" value="XM_002425109.1"/>
</dbReference>
<reference evidence="5" key="1">
    <citation type="submission" date="2007-04" db="EMBL/GenBank/DDBJ databases">
        <title>Annotation of Pediculus humanus corporis strain USDA.</title>
        <authorList>
            <person name="Kirkness E."/>
            <person name="Hannick L."/>
            <person name="Hass B."/>
            <person name="Bruggner R."/>
            <person name="Lawson D."/>
            <person name="Bidwell S."/>
            <person name="Joardar V."/>
            <person name="Caler E."/>
            <person name="Walenz B."/>
            <person name="Inman J."/>
            <person name="Schobel S."/>
            <person name="Galinsky K."/>
            <person name="Amedeo P."/>
            <person name="Strausberg R."/>
        </authorList>
    </citation>
    <scope>NUCLEOTIDE SEQUENCE</scope>
    <source>
        <strain evidence="5">USDA</strain>
    </source>
</reference>
<dbReference type="PANTHER" id="PTHR12775:SF0">
    <property type="entry name" value="REPLICATION TERMINATION FACTOR 2"/>
    <property type="match status" value="1"/>
</dbReference>
<evidence type="ECO:0000313" key="5">
    <source>
        <dbReference type="EMBL" id="EEB12416.1"/>
    </source>
</evidence>
<feature type="compositionally biased region" description="Basic and acidic residues" evidence="4">
    <location>
        <begin position="9"/>
        <end position="27"/>
    </location>
</feature>
<feature type="region of interest" description="Disordered" evidence="4">
    <location>
        <begin position="184"/>
        <end position="244"/>
    </location>
</feature>
<dbReference type="VEuPathDB" id="VectorBase:PHUM177390"/>
<evidence type="ECO:0000256" key="1">
    <source>
        <dbReference type="ARBA" id="ARBA00009885"/>
    </source>
</evidence>
<evidence type="ECO:0000256" key="4">
    <source>
        <dbReference type="SAM" id="MobiDB-lite"/>
    </source>
</evidence>
<dbReference type="PANTHER" id="PTHR12775">
    <property type="entry name" value="PROTEIN C20ORF43 HOMOLOG"/>
    <property type="match status" value="1"/>
</dbReference>
<dbReference type="OrthoDB" id="247013at2759"/>
<dbReference type="GeneID" id="8240069"/>
<dbReference type="EMBL" id="AAZO01002057">
    <property type="status" value="NOT_ANNOTATED_CDS"/>
    <property type="molecule type" value="Genomic_DNA"/>
</dbReference>
<dbReference type="STRING" id="121224.E0VGB0"/>
<dbReference type="CTD" id="8240069"/>
<dbReference type="Pfam" id="PF04641">
    <property type="entry name" value="Rtf2"/>
    <property type="match status" value="1"/>
</dbReference>
<dbReference type="InParanoid" id="E0VGB0"/>
<protein>
    <recommendedName>
        <fullName evidence="2">Replication termination factor 2</fullName>
    </recommendedName>
    <alternativeName>
        <fullName evidence="3">Replication termination factor 2 domain-containing protein 1</fullName>
    </alternativeName>
</protein>
<reference evidence="6" key="3">
    <citation type="submission" date="2020-05" db="UniProtKB">
        <authorList>
            <consortium name="EnsemblMetazoa"/>
        </authorList>
    </citation>
    <scope>IDENTIFICATION</scope>
    <source>
        <strain evidence="6">USDA</strain>
    </source>
</reference>
<feature type="compositionally biased region" description="Low complexity" evidence="4">
    <location>
        <begin position="211"/>
        <end position="232"/>
    </location>
</feature>
<accession>E0VGB0</accession>
<dbReference type="AlphaFoldDB" id="E0VGB0"/>
<proteinExistence type="inferred from homology"/>
<dbReference type="OMA" id="KVCTEER"/>
<dbReference type="GO" id="GO:0005634">
    <property type="term" value="C:nucleus"/>
    <property type="evidence" value="ECO:0007669"/>
    <property type="project" value="TreeGrafter"/>
</dbReference>
<evidence type="ECO:0000256" key="3">
    <source>
        <dbReference type="ARBA" id="ARBA00030367"/>
    </source>
</evidence>
<sequence length="298" mass="33735">MGCDGGTIPKRDELVRTKKKPEQKDKQSELSFKWGHCAITQEPLKAPIVACQLGRLYNKMAILESLLDQSGLPDGFKHIKNLREVKELNLTNNPAFKDSDTKGDSYNDNVSPYICPVIGLEMNGKYRFVYFWSCGCVISERALKAVKTKICHKCQKPFSNNDIIILNGTDEDLQLMSDLMKERQKELKAKKKQDKINKKLADSSKLNAEGESSNSELSLSNKSNSVSKCSNSTKHCIKRPNNGVNMQIEDPQFKKTKLDYSVAKDPKATEVFKSIFTSHKSADKQIKAHWVTYNPFYN</sequence>
<dbReference type="InterPro" id="IPR006735">
    <property type="entry name" value="Rtf2"/>
</dbReference>
<dbReference type="CDD" id="cd16653">
    <property type="entry name" value="RING-like_Rtf2"/>
    <property type="match status" value="1"/>
</dbReference>
<dbReference type="Proteomes" id="UP000009046">
    <property type="component" value="Unassembled WGS sequence"/>
</dbReference>
<reference evidence="5" key="2">
    <citation type="submission" date="2007-04" db="EMBL/GenBank/DDBJ databases">
        <title>The genome of the human body louse.</title>
        <authorList>
            <consortium name="The Human Body Louse Genome Consortium"/>
            <person name="Kirkness E."/>
            <person name="Walenz B."/>
            <person name="Hass B."/>
            <person name="Bruggner R."/>
            <person name="Strausberg R."/>
        </authorList>
    </citation>
    <scope>NUCLEOTIDE SEQUENCE</scope>
    <source>
        <strain evidence="5">USDA</strain>
    </source>
</reference>
<name>E0VGB0_PEDHC</name>
<gene>
    <name evidence="6" type="primary">8240069</name>
    <name evidence="5" type="ORF">Phum_PHUM177390</name>
</gene>
<organism>
    <name type="scientific">Pediculus humanus subsp. corporis</name>
    <name type="common">Body louse</name>
    <dbReference type="NCBI Taxonomy" id="121224"/>
    <lineage>
        <taxon>Eukaryota</taxon>
        <taxon>Metazoa</taxon>
        <taxon>Ecdysozoa</taxon>
        <taxon>Arthropoda</taxon>
        <taxon>Hexapoda</taxon>
        <taxon>Insecta</taxon>
        <taxon>Pterygota</taxon>
        <taxon>Neoptera</taxon>
        <taxon>Paraneoptera</taxon>
        <taxon>Psocodea</taxon>
        <taxon>Troctomorpha</taxon>
        <taxon>Phthiraptera</taxon>
        <taxon>Anoplura</taxon>
        <taxon>Pediculidae</taxon>
        <taxon>Pediculus</taxon>
    </lineage>
</organism>
<evidence type="ECO:0000256" key="2">
    <source>
        <dbReference type="ARBA" id="ARBA00015157"/>
    </source>
</evidence>
<dbReference type="EnsemblMetazoa" id="PHUM177390-RA">
    <property type="protein sequence ID" value="PHUM177390-PA"/>
    <property type="gene ID" value="PHUM177390"/>
</dbReference>
<dbReference type="EMBL" id="DS235135">
    <property type="protein sequence ID" value="EEB12416.1"/>
    <property type="molecule type" value="Genomic_DNA"/>
</dbReference>
<dbReference type="eggNOG" id="KOG3113">
    <property type="taxonomic scope" value="Eukaryota"/>
</dbReference>
<dbReference type="GO" id="GO:0006274">
    <property type="term" value="P:DNA replication termination"/>
    <property type="evidence" value="ECO:0007669"/>
    <property type="project" value="TreeGrafter"/>
</dbReference>
<comment type="similarity">
    <text evidence="1">Belongs to the rtf2 family.</text>
</comment>